<evidence type="ECO:0000256" key="8">
    <source>
        <dbReference type="ARBA" id="ARBA00023065"/>
    </source>
</evidence>
<keyword evidence="9 12" id="KW-0731">Sigma factor</keyword>
<evidence type="ECO:0000256" key="6">
    <source>
        <dbReference type="ARBA" id="ARBA00022967"/>
    </source>
</evidence>
<evidence type="ECO:0000256" key="9">
    <source>
        <dbReference type="ARBA" id="ARBA00023082"/>
    </source>
</evidence>
<dbReference type="GO" id="GO:0016987">
    <property type="term" value="F:sigma factor activity"/>
    <property type="evidence" value="ECO:0007669"/>
    <property type="project" value="UniProtKB-KW"/>
</dbReference>
<dbReference type="Gene3D" id="3.40.50.300">
    <property type="entry name" value="P-loop containing nucleotide triphosphate hydrolases"/>
    <property type="match status" value="1"/>
</dbReference>
<keyword evidence="7 12" id="KW-0805">Transcription regulation</keyword>
<evidence type="ECO:0000256" key="2">
    <source>
        <dbReference type="ARBA" id="ARBA00010641"/>
    </source>
</evidence>
<dbReference type="InterPro" id="IPR027417">
    <property type="entry name" value="P-loop_NTPase"/>
</dbReference>
<keyword evidence="11 12" id="KW-0804">Transcription</keyword>
<dbReference type="InterPro" id="IPR039425">
    <property type="entry name" value="RNA_pol_sigma-70-like"/>
</dbReference>
<dbReference type="InterPro" id="IPR014284">
    <property type="entry name" value="RNA_pol_sigma-70_dom"/>
</dbReference>
<keyword evidence="4" id="KW-0547">Nucleotide-binding</keyword>
<dbReference type="InterPro" id="IPR007627">
    <property type="entry name" value="RNA_pol_sigma70_r2"/>
</dbReference>
<dbReference type="InterPro" id="IPR036388">
    <property type="entry name" value="WH-like_DNA-bd_sf"/>
</dbReference>
<comment type="similarity">
    <text evidence="2 12">Belongs to the sigma-70 factor family. ECF subfamily.</text>
</comment>
<dbReference type="SUPFAM" id="SSF88946">
    <property type="entry name" value="Sigma2 domain of RNA polymerase sigma factors"/>
    <property type="match status" value="1"/>
</dbReference>
<evidence type="ECO:0000313" key="16">
    <source>
        <dbReference type="Proteomes" id="UP000192907"/>
    </source>
</evidence>
<dbReference type="NCBIfam" id="TIGR02937">
    <property type="entry name" value="sigma70-ECF"/>
    <property type="match status" value="1"/>
</dbReference>
<sequence length="554" mass="63714">MESRKLIEEVLAGDRKAFEALVHQYQNVALGFAFSKLGDFHLAEDVVQESFLIAYQKMRNLEEIDSFSSWLRGIVNYRCHRVFRMKLRTWDAIDQSGFEKAADADQHRDLEQLQERRLLEQAILRLPELQRTAVALFYLEDQSQKFISDFLDLPVSKVNNLLADARKRLNRRLFNMAKDHFRERRLEENFAKSIGEVVGIEGPIVDTQLDKNEQTCVFDVLGSKTSNHNKGPEMVVVQRLEKNRFRCMTNGSRISQKDKLYAYGDYHSALKSFTDDQVKATINAMSPKTLEKKQVVTGIKVIDLLCPIMNYGNLGIFGKEGVGRLVFLMELIARKDKIGSDLSIFFFVDGWNALGTQDLLQTEKCLASDFHDKLQIAWMVHPKAASYAFAEQAEFLETRLYFSPLKAMDGLWPAIDPIYCHTFEEQRMHLSTRHQEAAQGVIGALKLTRQKLLDDSYLEKLVLGDGELASQERQVSMAKKLDRLPDDEKVLVKRGLLLERYLTQPFFVAENHTGRKGEFVPLEETIRDCQSILNGDLDDRKLDELMWKGQLQSN</sequence>
<dbReference type="AlphaFoldDB" id="A0A1Y6CH45"/>
<name>A0A1Y6CH45_9BACT</name>
<evidence type="ECO:0000259" key="13">
    <source>
        <dbReference type="Pfam" id="PF04542"/>
    </source>
</evidence>
<dbReference type="GO" id="GO:0003677">
    <property type="term" value="F:DNA binding"/>
    <property type="evidence" value="ECO:0007669"/>
    <property type="project" value="UniProtKB-KW"/>
</dbReference>
<comment type="similarity">
    <text evidence="1">Belongs to the ATPase alpha/beta chains family.</text>
</comment>
<accession>A0A1Y6CH45</accession>
<evidence type="ECO:0000256" key="5">
    <source>
        <dbReference type="ARBA" id="ARBA00022840"/>
    </source>
</evidence>
<dbReference type="CDD" id="cd06171">
    <property type="entry name" value="Sigma70_r4"/>
    <property type="match status" value="1"/>
</dbReference>
<dbReference type="Gene3D" id="1.10.1140.10">
    <property type="entry name" value="Bovine Mitochondrial F1-atpase, Atp Synthase Beta Chain, Chain D, domain 3"/>
    <property type="match status" value="1"/>
</dbReference>
<evidence type="ECO:0000256" key="11">
    <source>
        <dbReference type="ARBA" id="ARBA00023163"/>
    </source>
</evidence>
<dbReference type="InterPro" id="IPR013249">
    <property type="entry name" value="RNA_pol_sigma70_r4_t2"/>
</dbReference>
<keyword evidence="10 12" id="KW-0238">DNA-binding</keyword>
<dbReference type="SUPFAM" id="SSF88659">
    <property type="entry name" value="Sigma3 and sigma4 domains of RNA polymerase sigma factors"/>
    <property type="match status" value="1"/>
</dbReference>
<evidence type="ECO:0000256" key="12">
    <source>
        <dbReference type="RuleBase" id="RU000716"/>
    </source>
</evidence>
<evidence type="ECO:0000313" key="15">
    <source>
        <dbReference type="EMBL" id="SMF62331.1"/>
    </source>
</evidence>
<dbReference type="Gene3D" id="1.10.10.10">
    <property type="entry name" value="Winged helix-like DNA-binding domain superfamily/Winged helix DNA-binding domain"/>
    <property type="match status" value="1"/>
</dbReference>
<keyword evidence="6" id="KW-1278">Translocase</keyword>
<dbReference type="SUPFAM" id="SSF47917">
    <property type="entry name" value="C-terminal domain of alpha and beta subunits of F1 ATP synthase"/>
    <property type="match status" value="1"/>
</dbReference>
<dbReference type="InterPro" id="IPR024034">
    <property type="entry name" value="ATPase_F1/V1_b/a_C"/>
</dbReference>
<reference evidence="16" key="1">
    <citation type="submission" date="2017-04" db="EMBL/GenBank/DDBJ databases">
        <authorList>
            <person name="Varghese N."/>
            <person name="Submissions S."/>
        </authorList>
    </citation>
    <scope>NUCLEOTIDE SEQUENCE [LARGE SCALE GENOMIC DNA]</scope>
    <source>
        <strain evidence="16">RKEM611</strain>
    </source>
</reference>
<dbReference type="EMBL" id="FWZT01000021">
    <property type="protein sequence ID" value="SMF62331.1"/>
    <property type="molecule type" value="Genomic_DNA"/>
</dbReference>
<dbReference type="Gene3D" id="1.10.1740.10">
    <property type="match status" value="1"/>
</dbReference>
<organism evidence="15 16">
    <name type="scientific">Pseudobacteriovorax antillogorgiicola</name>
    <dbReference type="NCBI Taxonomy" id="1513793"/>
    <lineage>
        <taxon>Bacteria</taxon>
        <taxon>Pseudomonadati</taxon>
        <taxon>Bdellovibrionota</taxon>
        <taxon>Oligoflexia</taxon>
        <taxon>Oligoflexales</taxon>
        <taxon>Pseudobacteriovoracaceae</taxon>
        <taxon>Pseudobacteriovorax</taxon>
    </lineage>
</organism>
<evidence type="ECO:0000256" key="3">
    <source>
        <dbReference type="ARBA" id="ARBA00022448"/>
    </source>
</evidence>
<dbReference type="Pfam" id="PF08281">
    <property type="entry name" value="Sigma70_r4_2"/>
    <property type="match status" value="1"/>
</dbReference>
<dbReference type="RefSeq" id="WP_132323126.1">
    <property type="nucleotide sequence ID" value="NZ_FWZT01000021.1"/>
</dbReference>
<dbReference type="Proteomes" id="UP000192907">
    <property type="component" value="Unassembled WGS sequence"/>
</dbReference>
<dbReference type="InterPro" id="IPR013325">
    <property type="entry name" value="RNA_pol_sigma_r2"/>
</dbReference>
<keyword evidence="3" id="KW-0813">Transport</keyword>
<dbReference type="OrthoDB" id="9780326at2"/>
<protein>
    <recommendedName>
        <fullName evidence="12">RNA polymerase sigma factor</fullName>
    </recommendedName>
</protein>
<dbReference type="PANTHER" id="PTHR43133:SF51">
    <property type="entry name" value="RNA POLYMERASE SIGMA FACTOR"/>
    <property type="match status" value="1"/>
</dbReference>
<dbReference type="InterPro" id="IPR000838">
    <property type="entry name" value="RNA_pol_sigma70_ECF_CS"/>
</dbReference>
<proteinExistence type="inferred from homology"/>
<keyword evidence="5" id="KW-0067">ATP-binding</keyword>
<dbReference type="InterPro" id="IPR013324">
    <property type="entry name" value="RNA_pol_sigma_r3/r4-like"/>
</dbReference>
<evidence type="ECO:0000256" key="1">
    <source>
        <dbReference type="ARBA" id="ARBA00008936"/>
    </source>
</evidence>
<dbReference type="PANTHER" id="PTHR43133">
    <property type="entry name" value="RNA POLYMERASE ECF-TYPE SIGMA FACTO"/>
    <property type="match status" value="1"/>
</dbReference>
<evidence type="ECO:0000256" key="7">
    <source>
        <dbReference type="ARBA" id="ARBA00023015"/>
    </source>
</evidence>
<evidence type="ECO:0000259" key="14">
    <source>
        <dbReference type="Pfam" id="PF08281"/>
    </source>
</evidence>
<dbReference type="Pfam" id="PF04542">
    <property type="entry name" value="Sigma70_r2"/>
    <property type="match status" value="1"/>
</dbReference>
<feature type="domain" description="RNA polymerase sigma-70 region 2" evidence="13">
    <location>
        <begin position="21"/>
        <end position="86"/>
    </location>
</feature>
<dbReference type="GO" id="GO:0006352">
    <property type="term" value="P:DNA-templated transcription initiation"/>
    <property type="evidence" value="ECO:0007669"/>
    <property type="project" value="InterPro"/>
</dbReference>
<dbReference type="SUPFAM" id="SSF52540">
    <property type="entry name" value="P-loop containing nucleoside triphosphate hydrolases"/>
    <property type="match status" value="1"/>
</dbReference>
<keyword evidence="16" id="KW-1185">Reference proteome</keyword>
<evidence type="ECO:0000256" key="10">
    <source>
        <dbReference type="ARBA" id="ARBA00023125"/>
    </source>
</evidence>
<evidence type="ECO:0000256" key="4">
    <source>
        <dbReference type="ARBA" id="ARBA00022741"/>
    </source>
</evidence>
<dbReference type="PROSITE" id="PS01063">
    <property type="entry name" value="SIGMA70_ECF"/>
    <property type="match status" value="1"/>
</dbReference>
<feature type="domain" description="RNA polymerase sigma factor 70 region 4 type 2" evidence="14">
    <location>
        <begin position="117"/>
        <end position="169"/>
    </location>
</feature>
<dbReference type="STRING" id="1513793.SAMN06296036_12160"/>
<gene>
    <name evidence="15" type="ORF">SAMN06296036_12160</name>
</gene>
<keyword evidence="8" id="KW-0406">Ion transport</keyword>
<dbReference type="GO" id="GO:0006811">
    <property type="term" value="P:monoatomic ion transport"/>
    <property type="evidence" value="ECO:0007669"/>
    <property type="project" value="UniProtKB-KW"/>
</dbReference>